<evidence type="ECO:0000313" key="9">
    <source>
        <dbReference type="EMBL" id="RHC54488.1"/>
    </source>
</evidence>
<proteinExistence type="inferred from homology"/>
<dbReference type="CDD" id="cd11484">
    <property type="entry name" value="SLC-NCS1sbd_CobB-like"/>
    <property type="match status" value="1"/>
</dbReference>
<evidence type="ECO:0000313" key="8">
    <source>
        <dbReference type="EMBL" id="RGV74185.1"/>
    </source>
</evidence>
<sequence length="435" mass="45318">MPKEKTQGNVTVQSQNDNATQRVPENEKKGFCSIAFVAAGYCICMSGLYTGAAMGFGMNFKEAILAVIVGNVILSVYGGLIGAAGAREGVSTSMLARHTFGREGSKVIGILLAAVMAGWYAVQVGFFGSTMSALFPNGGIITSQYVAAFWGGILMMVTAYMGYKGLNILSYIAVPSIAILSVVGVCVAVKGSGGWNAIMNLVPPKPMTISASIVAIVGSFAGGAAAQSDITRYAKDAKTSWLGTVFGYLIANTFVILAGYLITAATGESDPPVAFLAMGLGVAALLILILAQWTTNDNNLYTASLGLSNCLPFSKHKIVVVTGVLATIVGAMGLADYFTAWLNILGVALPPVAGVIICDYYFLKGMKYEYGAGTVYCKVNAWAFISMIGGMVIGFTVHWGIASINSLAASVVLHLVLMKTLGRGNSGIIGEETEV</sequence>
<feature type="transmembrane region" description="Helical" evidence="7">
    <location>
        <begin position="341"/>
        <end position="363"/>
    </location>
</feature>
<evidence type="ECO:0000313" key="10">
    <source>
        <dbReference type="Proteomes" id="UP000283975"/>
    </source>
</evidence>
<evidence type="ECO:0000256" key="3">
    <source>
        <dbReference type="ARBA" id="ARBA00022692"/>
    </source>
</evidence>
<dbReference type="AlphaFoldDB" id="A0A414ASI9"/>
<dbReference type="Pfam" id="PF02133">
    <property type="entry name" value="Transp_cyt_pur"/>
    <property type="match status" value="1"/>
</dbReference>
<feature type="transmembrane region" description="Helical" evidence="7">
    <location>
        <begin position="168"/>
        <end position="189"/>
    </location>
</feature>
<reference evidence="10 11" key="1">
    <citation type="submission" date="2018-08" db="EMBL/GenBank/DDBJ databases">
        <title>A genome reference for cultivated species of the human gut microbiota.</title>
        <authorList>
            <person name="Zou Y."/>
            <person name="Xue W."/>
            <person name="Luo G."/>
        </authorList>
    </citation>
    <scope>NUCLEOTIDE SEQUENCE [LARGE SCALE GENOMIC DNA]</scope>
    <source>
        <strain evidence="8 11">AF14-18</strain>
        <strain evidence="9 10">AM35-14</strain>
    </source>
</reference>
<dbReference type="InterPro" id="IPR030191">
    <property type="entry name" value="CodB"/>
</dbReference>
<dbReference type="PANTHER" id="PTHR30569">
    <property type="entry name" value="CYTOSINE TRANSPORTER CODB"/>
    <property type="match status" value="1"/>
</dbReference>
<feature type="transmembrane region" description="Helical" evidence="7">
    <location>
        <begin position="240"/>
        <end position="262"/>
    </location>
</feature>
<keyword evidence="4 7" id="KW-1133">Transmembrane helix</keyword>
<feature type="transmembrane region" description="Helical" evidence="7">
    <location>
        <begin position="140"/>
        <end position="161"/>
    </location>
</feature>
<evidence type="ECO:0000256" key="2">
    <source>
        <dbReference type="ARBA" id="ARBA00008974"/>
    </source>
</evidence>
<feature type="transmembrane region" description="Helical" evidence="7">
    <location>
        <begin position="107"/>
        <end position="128"/>
    </location>
</feature>
<gene>
    <name evidence="9" type="ORF">DW839_18795</name>
    <name evidence="8" type="ORF">DWW02_19565</name>
</gene>
<feature type="transmembrane region" description="Helical" evidence="7">
    <location>
        <begin position="31"/>
        <end position="51"/>
    </location>
</feature>
<dbReference type="RefSeq" id="WP_002571161.1">
    <property type="nucleotide sequence ID" value="NZ_CAUFHZ010000022.1"/>
</dbReference>
<comment type="similarity">
    <text evidence="2">Belongs to the purine-cytosine permease (2.A.39) family.</text>
</comment>
<dbReference type="GO" id="GO:0015209">
    <property type="term" value="F:cytosine transmembrane transporter activity"/>
    <property type="evidence" value="ECO:0007669"/>
    <property type="project" value="InterPro"/>
</dbReference>
<feature type="transmembrane region" description="Helical" evidence="7">
    <location>
        <begin position="274"/>
        <end position="295"/>
    </location>
</feature>
<feature type="transmembrane region" description="Helical" evidence="7">
    <location>
        <begin position="375"/>
        <end position="393"/>
    </location>
</feature>
<comment type="subcellular location">
    <subcellularLocation>
        <location evidence="1">Membrane</location>
        <topology evidence="1">Multi-pass membrane protein</topology>
    </subcellularLocation>
</comment>
<name>A0A414ASI9_9FIRM</name>
<dbReference type="Proteomes" id="UP000284543">
    <property type="component" value="Unassembled WGS sequence"/>
</dbReference>
<feature type="compositionally biased region" description="Polar residues" evidence="6">
    <location>
        <begin position="7"/>
        <end position="22"/>
    </location>
</feature>
<dbReference type="InterPro" id="IPR001248">
    <property type="entry name" value="Pur-cyt_permease"/>
</dbReference>
<evidence type="ECO:0000256" key="5">
    <source>
        <dbReference type="ARBA" id="ARBA00023136"/>
    </source>
</evidence>
<evidence type="ECO:0000256" key="4">
    <source>
        <dbReference type="ARBA" id="ARBA00022989"/>
    </source>
</evidence>
<dbReference type="GO" id="GO:0005886">
    <property type="term" value="C:plasma membrane"/>
    <property type="evidence" value="ECO:0007669"/>
    <property type="project" value="TreeGrafter"/>
</dbReference>
<dbReference type="EMBL" id="QRZM01000008">
    <property type="protein sequence ID" value="RGV74185.1"/>
    <property type="molecule type" value="Genomic_DNA"/>
</dbReference>
<feature type="region of interest" description="Disordered" evidence="6">
    <location>
        <begin position="1"/>
        <end position="22"/>
    </location>
</feature>
<keyword evidence="3 7" id="KW-0812">Transmembrane</keyword>
<dbReference type="EMBL" id="QSHZ01000021">
    <property type="protein sequence ID" value="RHC54488.1"/>
    <property type="molecule type" value="Genomic_DNA"/>
</dbReference>
<dbReference type="Gene3D" id="1.10.4160.10">
    <property type="entry name" value="Hydantoin permease"/>
    <property type="match status" value="1"/>
</dbReference>
<comment type="caution">
    <text evidence="9">The sequence shown here is derived from an EMBL/GenBank/DDBJ whole genome shotgun (WGS) entry which is preliminary data.</text>
</comment>
<protein>
    <submittedName>
        <fullName evidence="9">Cytosine permease</fullName>
    </submittedName>
</protein>
<evidence type="ECO:0000313" key="11">
    <source>
        <dbReference type="Proteomes" id="UP000284543"/>
    </source>
</evidence>
<keyword evidence="5 7" id="KW-0472">Membrane</keyword>
<evidence type="ECO:0000256" key="6">
    <source>
        <dbReference type="SAM" id="MobiDB-lite"/>
    </source>
</evidence>
<evidence type="ECO:0000256" key="1">
    <source>
        <dbReference type="ARBA" id="ARBA00004141"/>
    </source>
</evidence>
<feature type="transmembrane region" description="Helical" evidence="7">
    <location>
        <begin position="316"/>
        <end position="335"/>
    </location>
</feature>
<dbReference type="Proteomes" id="UP000283975">
    <property type="component" value="Unassembled WGS sequence"/>
</dbReference>
<dbReference type="PANTHER" id="PTHR30569:SF0">
    <property type="entry name" value="CYTOSINE PERMEASE"/>
    <property type="match status" value="1"/>
</dbReference>
<accession>A0A414ASI9</accession>
<evidence type="ECO:0000256" key="7">
    <source>
        <dbReference type="SAM" id="Phobius"/>
    </source>
</evidence>
<organism evidence="9 10">
    <name type="scientific">Enterocloster bolteae</name>
    <dbReference type="NCBI Taxonomy" id="208479"/>
    <lineage>
        <taxon>Bacteria</taxon>
        <taxon>Bacillati</taxon>
        <taxon>Bacillota</taxon>
        <taxon>Clostridia</taxon>
        <taxon>Lachnospirales</taxon>
        <taxon>Lachnospiraceae</taxon>
        <taxon>Enterocloster</taxon>
    </lineage>
</organism>
<feature type="transmembrane region" description="Helical" evidence="7">
    <location>
        <begin position="209"/>
        <end position="228"/>
    </location>
</feature>
<feature type="transmembrane region" description="Helical" evidence="7">
    <location>
        <begin position="63"/>
        <end position="86"/>
    </location>
</feature>